<evidence type="ECO:0000256" key="4">
    <source>
        <dbReference type="ARBA" id="ARBA00023125"/>
    </source>
</evidence>
<dbReference type="GO" id="GO:0070063">
    <property type="term" value="F:RNA polymerase binding"/>
    <property type="evidence" value="ECO:0007669"/>
    <property type="project" value="InterPro"/>
</dbReference>
<dbReference type="Pfam" id="PF01272">
    <property type="entry name" value="GreA_GreB"/>
    <property type="match status" value="1"/>
</dbReference>
<protein>
    <recommendedName>
        <fullName evidence="2">Transcription elongation factor GreA</fullName>
    </recommendedName>
    <alternativeName>
        <fullName evidence="7">Transcript cleavage factor GreA</fullName>
    </alternativeName>
</protein>
<evidence type="ECO:0000313" key="10">
    <source>
        <dbReference type="EMBL" id="CAB4574906.1"/>
    </source>
</evidence>
<dbReference type="InterPro" id="IPR023459">
    <property type="entry name" value="Tscrpt_elong_fac_GreA/B_fam"/>
</dbReference>
<feature type="domain" description="Transcription elongation factor GreA/GreB C-terminal" evidence="8">
    <location>
        <begin position="89"/>
        <end position="161"/>
    </location>
</feature>
<dbReference type="SUPFAM" id="SSF54534">
    <property type="entry name" value="FKBP-like"/>
    <property type="match status" value="1"/>
</dbReference>
<dbReference type="FunFam" id="1.10.287.180:FF:000001">
    <property type="entry name" value="Transcription elongation factor GreA"/>
    <property type="match status" value="1"/>
</dbReference>
<keyword evidence="5" id="KW-0804">Transcription</keyword>
<evidence type="ECO:0000259" key="8">
    <source>
        <dbReference type="Pfam" id="PF01272"/>
    </source>
</evidence>
<dbReference type="EMBL" id="CAEZTS010000040">
    <property type="protein sequence ID" value="CAB4574906.1"/>
    <property type="molecule type" value="Genomic_DNA"/>
</dbReference>
<keyword evidence="4" id="KW-0238">DNA-binding</keyword>
<comment type="similarity">
    <text evidence="1">Belongs to the GreA/GreB family.</text>
</comment>
<comment type="function">
    <text evidence="6">Necessary for efficient RNA polymerase transcription elongation past template-encoded arresting sites. The arresting sites in DNA have the property of trapping a certain fraction of elongating RNA polymerases that pass through, resulting in locked ternary complexes. Cleavage of the nascent transcript by cleavage factors such as GreA or GreB allows the resumption of elongation from the new 3'terminus. GreA releases sequences of 2 to 3 nucleotides.</text>
</comment>
<dbReference type="InterPro" id="IPR028624">
    <property type="entry name" value="Tscrpt_elong_fac_GreA/B"/>
</dbReference>
<dbReference type="PANTHER" id="PTHR30437:SF4">
    <property type="entry name" value="TRANSCRIPTION ELONGATION FACTOR GREA"/>
    <property type="match status" value="1"/>
</dbReference>
<evidence type="ECO:0000256" key="3">
    <source>
        <dbReference type="ARBA" id="ARBA00023015"/>
    </source>
</evidence>
<dbReference type="SUPFAM" id="SSF46557">
    <property type="entry name" value="GreA transcript cleavage protein, N-terminal domain"/>
    <property type="match status" value="1"/>
</dbReference>
<dbReference type="GO" id="GO:0032784">
    <property type="term" value="P:regulation of DNA-templated transcription elongation"/>
    <property type="evidence" value="ECO:0007669"/>
    <property type="project" value="InterPro"/>
</dbReference>
<evidence type="ECO:0000256" key="1">
    <source>
        <dbReference type="ARBA" id="ARBA00008213"/>
    </source>
</evidence>
<dbReference type="InterPro" id="IPR001437">
    <property type="entry name" value="Tscrpt_elong_fac_GreA/B_C"/>
</dbReference>
<dbReference type="GO" id="GO:0006354">
    <property type="term" value="P:DNA-templated transcription elongation"/>
    <property type="evidence" value="ECO:0007669"/>
    <property type="project" value="TreeGrafter"/>
</dbReference>
<dbReference type="InterPro" id="IPR022691">
    <property type="entry name" value="Tscrpt_elong_fac_GreA/B_N"/>
</dbReference>
<evidence type="ECO:0000256" key="5">
    <source>
        <dbReference type="ARBA" id="ARBA00023163"/>
    </source>
</evidence>
<evidence type="ECO:0000259" key="9">
    <source>
        <dbReference type="Pfam" id="PF03449"/>
    </source>
</evidence>
<dbReference type="HAMAP" id="MF_00105">
    <property type="entry name" value="GreA_GreB"/>
    <property type="match status" value="1"/>
</dbReference>
<keyword evidence="3" id="KW-0805">Transcription regulation</keyword>
<dbReference type="Gene3D" id="3.10.50.30">
    <property type="entry name" value="Transcription elongation factor, GreA/GreB, C-terminal domain"/>
    <property type="match status" value="1"/>
</dbReference>
<dbReference type="InterPro" id="IPR036953">
    <property type="entry name" value="GreA/GreB_C_sf"/>
</dbReference>
<dbReference type="GO" id="GO:0003677">
    <property type="term" value="F:DNA binding"/>
    <property type="evidence" value="ECO:0007669"/>
    <property type="project" value="UniProtKB-KW"/>
</dbReference>
<reference evidence="10" key="1">
    <citation type="submission" date="2020-05" db="EMBL/GenBank/DDBJ databases">
        <authorList>
            <person name="Chiriac C."/>
            <person name="Salcher M."/>
            <person name="Ghai R."/>
            <person name="Kavagutti S V."/>
        </authorList>
    </citation>
    <scope>NUCLEOTIDE SEQUENCE</scope>
</reference>
<dbReference type="Gene3D" id="1.10.287.180">
    <property type="entry name" value="Transcription elongation factor, GreA/GreB, N-terminal domain"/>
    <property type="match status" value="1"/>
</dbReference>
<dbReference type="InterPro" id="IPR036805">
    <property type="entry name" value="Tscrpt_elong_fac_GreA/B_N_sf"/>
</dbReference>
<dbReference type="AlphaFoldDB" id="A0A6J6EGC5"/>
<dbReference type="PIRSF" id="PIRSF006092">
    <property type="entry name" value="GreA_GreB"/>
    <property type="match status" value="1"/>
</dbReference>
<accession>A0A6J6EGC5</accession>
<sequence>MRRYPVSMAKVHHLTATALERLKQEHHDLTTRGRIEVADKIERARELGDLSENGDYHAAKDEQGHMEGRIRHLESILENYELVDTDDGDLVGPGKLVTVSIDGDEPETYYLGSHEEKYEGAATMTPESALGQALNGHRIDETVSYTTPNGHQLSVVIISVELP</sequence>
<evidence type="ECO:0000256" key="2">
    <source>
        <dbReference type="ARBA" id="ARBA00013729"/>
    </source>
</evidence>
<dbReference type="PANTHER" id="PTHR30437">
    <property type="entry name" value="TRANSCRIPTION ELONGATION FACTOR GREA"/>
    <property type="match status" value="1"/>
</dbReference>
<dbReference type="InterPro" id="IPR018151">
    <property type="entry name" value="TF_GreA/GreB_CS"/>
</dbReference>
<name>A0A6J6EGC5_9ZZZZ</name>
<evidence type="ECO:0000256" key="7">
    <source>
        <dbReference type="ARBA" id="ARBA00030776"/>
    </source>
</evidence>
<dbReference type="Pfam" id="PF03449">
    <property type="entry name" value="GreA_GreB_N"/>
    <property type="match status" value="1"/>
</dbReference>
<dbReference type="PROSITE" id="PS00829">
    <property type="entry name" value="GREAB_1"/>
    <property type="match status" value="1"/>
</dbReference>
<evidence type="ECO:0000256" key="6">
    <source>
        <dbReference type="ARBA" id="ARBA00024916"/>
    </source>
</evidence>
<organism evidence="10">
    <name type="scientific">freshwater metagenome</name>
    <dbReference type="NCBI Taxonomy" id="449393"/>
    <lineage>
        <taxon>unclassified sequences</taxon>
        <taxon>metagenomes</taxon>
        <taxon>ecological metagenomes</taxon>
    </lineage>
</organism>
<feature type="domain" description="Transcription elongation factor GreA/GreB N-terminal" evidence="9">
    <location>
        <begin position="14"/>
        <end position="81"/>
    </location>
</feature>
<gene>
    <name evidence="10" type="ORF">UFOPK1722_00623</name>
</gene>
<proteinExistence type="inferred from homology"/>